<evidence type="ECO:0000259" key="1">
    <source>
        <dbReference type="Pfam" id="PF01979"/>
    </source>
</evidence>
<dbReference type="SUPFAM" id="SSF51556">
    <property type="entry name" value="Metallo-dependent hydrolases"/>
    <property type="match status" value="1"/>
</dbReference>
<gene>
    <name evidence="2" type="ORF">MNKW57_28140</name>
</gene>
<feature type="domain" description="Amidohydrolase-related" evidence="1">
    <location>
        <begin position="244"/>
        <end position="392"/>
    </location>
</feature>
<dbReference type="Pfam" id="PF01979">
    <property type="entry name" value="Amidohydro_1"/>
    <property type="match status" value="1"/>
</dbReference>
<dbReference type="Gene3D" id="2.30.40.10">
    <property type="entry name" value="Urease, subunit C, domain 1"/>
    <property type="match status" value="1"/>
</dbReference>
<reference evidence="2 3" key="1">
    <citation type="submission" date="2023-04" db="EMBL/GenBank/DDBJ databases">
        <title>Marinobulbifer ophiurae gen. nov., sp. Nov., isolate from tissue of brittle star Ophioplocus japonicus.</title>
        <authorList>
            <person name="Kawano K."/>
            <person name="Sawayama S."/>
            <person name="Nakagawa S."/>
        </authorList>
    </citation>
    <scope>NUCLEOTIDE SEQUENCE [LARGE SCALE GENOMIC DNA]</scope>
    <source>
        <strain evidence="2 3">NKW57</strain>
    </source>
</reference>
<organism evidence="2 3">
    <name type="scientific">Biformimicrobium ophioploci</name>
    <dbReference type="NCBI Taxonomy" id="3036711"/>
    <lineage>
        <taxon>Bacteria</taxon>
        <taxon>Pseudomonadati</taxon>
        <taxon>Pseudomonadota</taxon>
        <taxon>Gammaproteobacteria</taxon>
        <taxon>Cellvibrionales</taxon>
        <taxon>Microbulbiferaceae</taxon>
        <taxon>Biformimicrobium</taxon>
    </lineage>
</organism>
<dbReference type="InterPro" id="IPR032466">
    <property type="entry name" value="Metal_Hydrolase"/>
</dbReference>
<keyword evidence="3" id="KW-1185">Reference proteome</keyword>
<evidence type="ECO:0000313" key="3">
    <source>
        <dbReference type="Proteomes" id="UP001224392"/>
    </source>
</evidence>
<dbReference type="InterPro" id="IPR051781">
    <property type="entry name" value="Metallo-dep_Hydrolase"/>
</dbReference>
<comment type="caution">
    <text evidence="2">The sequence shown here is derived from an EMBL/GenBank/DDBJ whole genome shotgun (WGS) entry which is preliminary data.</text>
</comment>
<accession>A0ABQ6M2D8</accession>
<dbReference type="RefSeq" id="WP_285765102.1">
    <property type="nucleotide sequence ID" value="NZ_BSYJ01000006.1"/>
</dbReference>
<dbReference type="SUPFAM" id="SSF51338">
    <property type="entry name" value="Composite domain of metallo-dependent hydrolases"/>
    <property type="match status" value="1"/>
</dbReference>
<dbReference type="InterPro" id="IPR011059">
    <property type="entry name" value="Metal-dep_hydrolase_composite"/>
</dbReference>
<dbReference type="InterPro" id="IPR006680">
    <property type="entry name" value="Amidohydro-rel"/>
</dbReference>
<dbReference type="EMBL" id="BSYJ01000006">
    <property type="protein sequence ID" value="GMG88493.1"/>
    <property type="molecule type" value="Genomic_DNA"/>
</dbReference>
<dbReference type="PANTHER" id="PTHR43135:SF3">
    <property type="entry name" value="ALPHA-D-RIBOSE 1-METHYLPHOSPHONATE 5-TRIPHOSPHATE DIPHOSPHATASE"/>
    <property type="match status" value="1"/>
</dbReference>
<dbReference type="Proteomes" id="UP001224392">
    <property type="component" value="Unassembled WGS sequence"/>
</dbReference>
<protein>
    <submittedName>
        <fullName evidence="2">Amidohydrolase family protein</fullName>
    </submittedName>
</protein>
<dbReference type="PANTHER" id="PTHR43135">
    <property type="entry name" value="ALPHA-D-RIBOSE 1-METHYLPHOSPHONATE 5-TRIPHOSPHATE DIPHOSPHATASE"/>
    <property type="match status" value="1"/>
</dbReference>
<proteinExistence type="predicted"/>
<evidence type="ECO:0000313" key="2">
    <source>
        <dbReference type="EMBL" id="GMG88493.1"/>
    </source>
</evidence>
<name>A0ABQ6M2D8_9GAMM</name>
<sequence>MKTLNRITSILLASAIALLALVHAETMLIKGAMVHTLSPGQDKAQRLDILVEDGKIARVAQDLGNASADWTIEAKGKVVTPGIIAPLTSLGLVEIGAASGTNDAAVADITVGPSFDPVAAFNPKSTLIPFNRAGGVTTALVTPGSSDKIFTGKSFVVNLTGSFDSVESRNVAQLVYFGERGSAVAGGSRAQTLAKVRDAISEAREYAANRAAIRRGEWRDMAFSINDLEALQPVARGEVPIIAEVHRASDILAVMQLARELNLRLVISGGAEAWMVAPQIAAAGVPVIIDAIDNTPESFSQLGARSDNAALLHKAGVKVVIAGPGFLATHNAYLARQSAGIAVAHGLPHVEALRSLSTNVADVFGIDGGTVAPGKSADLVIWSGDPLELTVFAETVLIDGKQQSLVNRSTRLRDRFLKPKQGHEFGYKF</sequence>
<dbReference type="Gene3D" id="3.20.20.140">
    <property type="entry name" value="Metal-dependent hydrolases"/>
    <property type="match status" value="1"/>
</dbReference>